<dbReference type="PROSITE" id="PS50847">
    <property type="entry name" value="GRAM_POS_ANCHORING"/>
    <property type="match status" value="1"/>
</dbReference>
<feature type="chain" id="PRO_5009927488" evidence="5">
    <location>
        <begin position="23"/>
        <end position="209"/>
    </location>
</feature>
<feature type="transmembrane region" description="Helical" evidence="4">
    <location>
        <begin position="181"/>
        <end position="200"/>
    </location>
</feature>
<evidence type="ECO:0000259" key="6">
    <source>
        <dbReference type="PROSITE" id="PS50847"/>
    </source>
</evidence>
<dbReference type="RefSeq" id="WP_149780588.1">
    <property type="nucleotide sequence ID" value="NZ_FRCB01000010.1"/>
</dbReference>
<evidence type="ECO:0000256" key="1">
    <source>
        <dbReference type="ARBA" id="ARBA00022512"/>
    </source>
</evidence>
<dbReference type="Proteomes" id="UP000322545">
    <property type="component" value="Unassembled WGS sequence"/>
</dbReference>
<keyword evidence="4" id="KW-0472">Membrane</keyword>
<reference evidence="7 8" key="1">
    <citation type="submission" date="2016-11" db="EMBL/GenBank/DDBJ databases">
        <authorList>
            <person name="Varghese N."/>
            <person name="Submissions S."/>
        </authorList>
    </citation>
    <scope>NUCLEOTIDE SEQUENCE [LARGE SCALE GENOMIC DNA]</scope>
    <source>
        <strain evidence="7 8">DSM 28249</strain>
    </source>
</reference>
<feature type="domain" description="Gram-positive cocci surface proteins LPxTG" evidence="6">
    <location>
        <begin position="170"/>
        <end position="209"/>
    </location>
</feature>
<keyword evidence="8" id="KW-1185">Reference proteome</keyword>
<evidence type="ECO:0000256" key="4">
    <source>
        <dbReference type="SAM" id="Phobius"/>
    </source>
</evidence>
<dbReference type="InterPro" id="IPR019931">
    <property type="entry name" value="LPXTG_anchor"/>
</dbReference>
<sequence>MGIKKIIVAASVGALMAGSAYASTATGDIVDNDGFSTIYPSGETGTFGSNWWLIGGPAEITVTMLGREAADDNSFNFGGGAVEFQNSDFSNNAWSAVGFASATFSNVASGLLDFAFSNPTRGTVANGANVLPASGGINWFSVLVNSQTLDLWFDDDNDTDDNHDDIAVRLQITGGGEFTPVPLPAAGWLLLAGVGGLAALRRKKKSAVK</sequence>
<keyword evidence="3" id="KW-0572">Peptidoglycan-anchor</keyword>
<evidence type="ECO:0000256" key="3">
    <source>
        <dbReference type="ARBA" id="ARBA00023088"/>
    </source>
</evidence>
<keyword evidence="2" id="KW-0964">Secreted</keyword>
<evidence type="ECO:0000313" key="7">
    <source>
        <dbReference type="EMBL" id="SHM61521.1"/>
    </source>
</evidence>
<dbReference type="NCBIfam" id="TIGR03370">
    <property type="entry name" value="VPLPA-CTERM"/>
    <property type="match status" value="1"/>
</dbReference>
<organism evidence="7 8">
    <name type="scientific">Roseovarius litoreus</name>
    <dbReference type="NCBI Taxonomy" id="1155722"/>
    <lineage>
        <taxon>Bacteria</taxon>
        <taxon>Pseudomonadati</taxon>
        <taxon>Pseudomonadota</taxon>
        <taxon>Alphaproteobacteria</taxon>
        <taxon>Rhodobacterales</taxon>
        <taxon>Roseobacteraceae</taxon>
        <taxon>Roseovarius</taxon>
    </lineage>
</organism>
<dbReference type="EMBL" id="FRCB01000010">
    <property type="protein sequence ID" value="SHM61521.1"/>
    <property type="molecule type" value="Genomic_DNA"/>
</dbReference>
<proteinExistence type="predicted"/>
<gene>
    <name evidence="7" type="ORF">SAMN05443432_11022</name>
</gene>
<feature type="signal peptide" evidence="5">
    <location>
        <begin position="1"/>
        <end position="22"/>
    </location>
</feature>
<evidence type="ECO:0000256" key="2">
    <source>
        <dbReference type="ARBA" id="ARBA00022525"/>
    </source>
</evidence>
<keyword evidence="4" id="KW-0812">Transmembrane</keyword>
<evidence type="ECO:0000256" key="5">
    <source>
        <dbReference type="SAM" id="SignalP"/>
    </source>
</evidence>
<accession>A0A1M7K8K1</accession>
<keyword evidence="4" id="KW-1133">Transmembrane helix</keyword>
<keyword evidence="1" id="KW-0134">Cell wall</keyword>
<name>A0A1M7K8K1_9RHOB</name>
<dbReference type="InterPro" id="IPR022472">
    <property type="entry name" value="VPLPA-CTERM"/>
</dbReference>
<dbReference type="AlphaFoldDB" id="A0A1M7K8K1"/>
<protein>
    <submittedName>
        <fullName evidence="7">VPLPA-CTERM protein sorting domain-containing protein</fullName>
    </submittedName>
</protein>
<evidence type="ECO:0000313" key="8">
    <source>
        <dbReference type="Proteomes" id="UP000322545"/>
    </source>
</evidence>
<keyword evidence="5" id="KW-0732">Signal</keyword>